<dbReference type="Pfam" id="PF00041">
    <property type="entry name" value="fn3"/>
    <property type="match status" value="1"/>
</dbReference>
<proteinExistence type="predicted"/>
<dbReference type="EMBL" id="GBBR01000110">
    <property type="protein sequence ID" value="JAC58952.1"/>
    <property type="molecule type" value="Transcribed_RNA"/>
</dbReference>
<dbReference type="InterPro" id="IPR036116">
    <property type="entry name" value="FN3_sf"/>
</dbReference>
<organism evidence="4">
    <name type="scientific">Rhipicephalus microplus</name>
    <name type="common">Cattle tick</name>
    <name type="synonym">Boophilus microplus</name>
    <dbReference type="NCBI Taxonomy" id="6941"/>
    <lineage>
        <taxon>Eukaryota</taxon>
        <taxon>Metazoa</taxon>
        <taxon>Ecdysozoa</taxon>
        <taxon>Arthropoda</taxon>
        <taxon>Chelicerata</taxon>
        <taxon>Arachnida</taxon>
        <taxon>Acari</taxon>
        <taxon>Parasitiformes</taxon>
        <taxon>Ixodida</taxon>
        <taxon>Ixodoidea</taxon>
        <taxon>Ixodidae</taxon>
        <taxon>Rhipicephalinae</taxon>
        <taxon>Rhipicephalus</taxon>
        <taxon>Boophilus</taxon>
    </lineage>
</organism>
<dbReference type="InterPro" id="IPR003961">
    <property type="entry name" value="FN3_dom"/>
</dbReference>
<evidence type="ECO:0000313" key="5">
    <source>
        <dbReference type="EMBL" id="NOV39402.1"/>
    </source>
</evidence>
<evidence type="ECO:0000313" key="4">
    <source>
        <dbReference type="EMBL" id="JAC58952.1"/>
    </source>
</evidence>
<evidence type="ECO:0000256" key="1">
    <source>
        <dbReference type="ARBA" id="ARBA00022737"/>
    </source>
</evidence>
<dbReference type="AlphaFoldDB" id="A0A034WX72"/>
<keyword evidence="1" id="KW-0677">Repeat</keyword>
<dbReference type="SMART" id="SM00060">
    <property type="entry name" value="FN3"/>
    <property type="match status" value="3"/>
</dbReference>
<feature type="domain" description="Fibronectin type-III" evidence="3">
    <location>
        <begin position="63"/>
        <end position="173"/>
    </location>
</feature>
<protein>
    <submittedName>
        <fullName evidence="4 5">Neural cell adhesion molecule 1</fullName>
    </submittedName>
</protein>
<sequence>MPAIRRKVFGLVLKLLCHPIQWLKPWTDYTFILRPFYTETGRPHRQYKVGKAASAQIRTLSSVPEVPSLVSVVSAQPRNVVLSIVGPSAWNCAPVGFNLQWEATSESRGPRGSMEAPLTEDWSPEENTFNVTLPLRGGTDYRISVRATGTNSHGDKVWGPDLEIEVSVTLGSYDIWAHPVGSSKAVISWRASQAAENFVVTVHKDLGNENFRYHASFEFDGTGKTSSRYTALINDLEPWKRYEVTLQGCSQNVCSDSVSTTFDTLPEDFPRPALTKVAATSSSSFEVAWTFPQDDTRLYKGFQVLYCPTNQDICTVLYTTENSVTVSGLAPNSAFNIYVQAQLTNFDGRPILGPAAKASITTWNNLPMLHTKYAATIQESNDCLLQWTCYNSTIDYFQYKTRTDDSWTTCKNTADCDVTFFHERRVTSTSGYIRFGHEAQYGYGEVFVRGCNGNGCGPESSTYVPAVVTGPSRLSAVSVTPEGERAHVSWLVSEKRVYDGIEVVWNCSTTEAVFNIRLSKRTYGAAAPLYVPSENAEKCTFNASTYLDNQNGATYYSTPVQATQKGIVH</sequence>
<dbReference type="PANTHER" id="PTHR46708:SF2">
    <property type="entry name" value="FIBRONECTIN TYPE-III DOMAIN-CONTAINING PROTEIN"/>
    <property type="match status" value="1"/>
</dbReference>
<feature type="domain" description="Fibronectin type-III" evidence="3">
    <location>
        <begin position="271"/>
        <end position="365"/>
    </location>
</feature>
<feature type="chain" id="PRO_5035982778" evidence="2">
    <location>
        <begin position="23"/>
        <end position="569"/>
    </location>
</feature>
<dbReference type="PROSITE" id="PS50853">
    <property type="entry name" value="FN3"/>
    <property type="match status" value="2"/>
</dbReference>
<keyword evidence="2" id="KW-0732">Signal</keyword>
<dbReference type="InterPro" id="IPR013783">
    <property type="entry name" value="Ig-like_fold"/>
</dbReference>
<dbReference type="CDD" id="cd00063">
    <property type="entry name" value="FN3"/>
    <property type="match status" value="2"/>
</dbReference>
<dbReference type="InterPro" id="IPR050991">
    <property type="entry name" value="ECM_Regulatory_Proteins"/>
</dbReference>
<dbReference type="SUPFAM" id="SSF49265">
    <property type="entry name" value="Fibronectin type III"/>
    <property type="match status" value="2"/>
</dbReference>
<dbReference type="Gene3D" id="2.60.40.10">
    <property type="entry name" value="Immunoglobulins"/>
    <property type="match status" value="3"/>
</dbReference>
<feature type="signal peptide" evidence="2">
    <location>
        <begin position="1"/>
        <end position="22"/>
    </location>
</feature>
<reference evidence="5" key="2">
    <citation type="submission" date="2019-09" db="EMBL/GenBank/DDBJ databases">
        <title>Organ-specific transcriptomic study of the physiology of the cattle tick, Rhipicephalus microplus.</title>
        <authorList>
            <person name="Tirloni L."/>
            <person name="Braz G."/>
            <person name="Gandara A.C.P."/>
            <person name="Sabadin G.A."/>
            <person name="da Silva R.M."/>
            <person name="Guizzo M.G."/>
            <person name="Machado J.A."/>
            <person name="Costa E.P."/>
            <person name="Gomes H.F."/>
            <person name="Moraes J."/>
            <person name="Mota M.B.S."/>
            <person name="Mesquita R.D."/>
            <person name="Alvarenga P.H."/>
            <person name="Alves F."/>
            <person name="Seixas A."/>
            <person name="da Fonseca R.N."/>
            <person name="Fogaca A."/>
            <person name="Logullo C."/>
            <person name="Tanaka A."/>
            <person name="Daffre S."/>
            <person name="Termignoni C."/>
            <person name="Vaz I.S.Jr."/>
            <person name="Oliveira P.L."/>
            <person name="Ribeiro J.M."/>
        </authorList>
    </citation>
    <scope>NUCLEOTIDE SEQUENCE</scope>
    <source>
        <strain evidence="5">Porto Alegre</strain>
    </source>
</reference>
<name>A0A034WX72_RHIMP</name>
<dbReference type="VEuPathDB" id="VectorBase:LOC119160793"/>
<dbReference type="OrthoDB" id="6497614at2759"/>
<evidence type="ECO:0000256" key="2">
    <source>
        <dbReference type="SAM" id="SignalP"/>
    </source>
</evidence>
<reference evidence="4" key="1">
    <citation type="journal article" date="2014" name="PLoS ONE">
        <title>Proteomic Analysis of Cattle Tick Rhipicephalus (Boophilus) microplus Saliva: A Comparison between Partially and Fully Engorged Females.</title>
        <authorList>
            <person name="Tirloni L."/>
            <person name="Reck J."/>
            <person name="Terra R.M."/>
            <person name="Martins J.R."/>
            <person name="Mulenga A."/>
            <person name="Sherman N.E."/>
            <person name="Fox J.W."/>
            <person name="Yates J.R.III."/>
            <person name="Termignoni C."/>
            <person name="Pinto A.F."/>
            <person name="da Silva Vaz I.Jr."/>
        </authorList>
    </citation>
    <scope>NUCLEOTIDE SEQUENCE</scope>
</reference>
<evidence type="ECO:0000259" key="3">
    <source>
        <dbReference type="PROSITE" id="PS50853"/>
    </source>
</evidence>
<accession>A0A034WX72</accession>
<dbReference type="EMBL" id="GHWJ01006665">
    <property type="protein sequence ID" value="NOV39402.1"/>
    <property type="molecule type" value="Transcribed_RNA"/>
</dbReference>
<dbReference type="PANTHER" id="PTHR46708">
    <property type="entry name" value="TENASCIN"/>
    <property type="match status" value="1"/>
</dbReference>